<dbReference type="AlphaFoldDB" id="A0A1E5QQC1"/>
<reference evidence="2" key="1">
    <citation type="submission" date="2016-09" db="EMBL/GenBank/DDBJ databases">
        <title>Draft genome of thermotolerant cyanobacterium Desertifilum sp. strain IPPAS B-1220.</title>
        <authorList>
            <person name="Sinetova M.A."/>
            <person name="Bolakhan K."/>
            <person name="Zayadan B.K."/>
            <person name="Mironov K.S."/>
            <person name="Ustinova V."/>
            <person name="Kupriyanova E.V."/>
            <person name="Sidorov R.A."/>
            <person name="Skrypnik A.N."/>
            <person name="Gogoleva N.E."/>
            <person name="Gogolev Y.V."/>
            <person name="Los D.A."/>
        </authorList>
    </citation>
    <scope>NUCLEOTIDE SEQUENCE [LARGE SCALE GENOMIC DNA]</scope>
    <source>
        <strain evidence="2">IPPAS B-1220</strain>
    </source>
</reference>
<organism evidence="2">
    <name type="scientific">Desertifilum tharense IPPAS B-1220</name>
    <dbReference type="NCBI Taxonomy" id="1781255"/>
    <lineage>
        <taxon>Bacteria</taxon>
        <taxon>Bacillati</taxon>
        <taxon>Cyanobacteriota</taxon>
        <taxon>Cyanophyceae</taxon>
        <taxon>Desertifilales</taxon>
        <taxon>Desertifilaceae</taxon>
        <taxon>Desertifilum</taxon>
    </lineage>
</organism>
<keyword evidence="1" id="KW-0472">Membrane</keyword>
<evidence type="ECO:0000256" key="1">
    <source>
        <dbReference type="SAM" id="Phobius"/>
    </source>
</evidence>
<proteinExistence type="predicted"/>
<name>A0A1E5QQC1_9CYAN</name>
<sequence>MIPNFQEDFLIQALAWFFLAIAPMHKAWIFATPVAVLIPQLRSRQAVRFARLDSLSFVSEY</sequence>
<dbReference type="EMBL" id="MJGC01000025">
    <property type="protein sequence ID" value="OEJ76811.1"/>
    <property type="molecule type" value="Genomic_DNA"/>
</dbReference>
<accession>A0A1E5QQC1</accession>
<comment type="caution">
    <text evidence="2">The sequence shown here is derived from an EMBL/GenBank/DDBJ whole genome shotgun (WGS) entry which is preliminary data.</text>
</comment>
<protein>
    <submittedName>
        <fullName evidence="2">Uncharacterized protein</fullName>
    </submittedName>
</protein>
<dbReference type="RefSeq" id="WP_069965520.1">
    <property type="nucleotide sequence ID" value="NZ_CM124774.1"/>
</dbReference>
<gene>
    <name evidence="2" type="ORF">BH720_02205</name>
</gene>
<dbReference type="STRING" id="1781255.BH720_02205"/>
<keyword evidence="1" id="KW-0812">Transmembrane</keyword>
<feature type="transmembrane region" description="Helical" evidence="1">
    <location>
        <begin position="13"/>
        <end position="38"/>
    </location>
</feature>
<keyword evidence="1" id="KW-1133">Transmembrane helix</keyword>
<evidence type="ECO:0000313" key="2">
    <source>
        <dbReference type="EMBL" id="OEJ76811.1"/>
    </source>
</evidence>